<evidence type="ECO:0000313" key="2">
    <source>
        <dbReference type="EMBL" id="MFD0923723.1"/>
    </source>
</evidence>
<comment type="caution">
    <text evidence="2">The sequence shown here is derived from an EMBL/GenBank/DDBJ whole genome shotgun (WGS) entry which is preliminary data.</text>
</comment>
<proteinExistence type="predicted"/>
<evidence type="ECO:0000313" key="3">
    <source>
        <dbReference type="Proteomes" id="UP001597018"/>
    </source>
</evidence>
<dbReference type="Proteomes" id="UP001597018">
    <property type="component" value="Unassembled WGS sequence"/>
</dbReference>
<gene>
    <name evidence="2" type="ORF">ACFQ16_28595</name>
</gene>
<keyword evidence="3" id="KW-1185">Reference proteome</keyword>
<sequence length="75" mass="8177">MIDVVILVGAFVVAAIVLRGVQAWLDRPGEDTAPRSAAEPDDARTPATARRAGVRERAGGVAVPPRWHRWRPRRG</sequence>
<reference evidence="3" key="1">
    <citation type="journal article" date="2019" name="Int. J. Syst. Evol. Microbiol.">
        <title>The Global Catalogue of Microorganisms (GCM) 10K type strain sequencing project: providing services to taxonomists for standard genome sequencing and annotation.</title>
        <authorList>
            <consortium name="The Broad Institute Genomics Platform"/>
            <consortium name="The Broad Institute Genome Sequencing Center for Infectious Disease"/>
            <person name="Wu L."/>
            <person name="Ma J."/>
        </authorList>
    </citation>
    <scope>NUCLEOTIDE SEQUENCE [LARGE SCALE GENOMIC DNA]</scope>
    <source>
        <strain evidence="3">CCUG 56401</strain>
    </source>
</reference>
<protein>
    <submittedName>
        <fullName evidence="2">Uncharacterized protein</fullName>
    </submittedName>
</protein>
<feature type="compositionally biased region" description="Basic residues" evidence="1">
    <location>
        <begin position="66"/>
        <end position="75"/>
    </location>
</feature>
<feature type="region of interest" description="Disordered" evidence="1">
    <location>
        <begin position="28"/>
        <end position="75"/>
    </location>
</feature>
<name>A0ABW3G0F5_9PSEU</name>
<dbReference type="RefSeq" id="WP_263247630.1">
    <property type="nucleotide sequence ID" value="NZ_BAABLT010000023.1"/>
</dbReference>
<organism evidence="2 3">
    <name type="scientific">Saccharopolyspora rosea</name>
    <dbReference type="NCBI Taxonomy" id="524884"/>
    <lineage>
        <taxon>Bacteria</taxon>
        <taxon>Bacillati</taxon>
        <taxon>Actinomycetota</taxon>
        <taxon>Actinomycetes</taxon>
        <taxon>Pseudonocardiales</taxon>
        <taxon>Pseudonocardiaceae</taxon>
        <taxon>Saccharopolyspora</taxon>
    </lineage>
</organism>
<accession>A0ABW3G0F5</accession>
<dbReference type="EMBL" id="JBHTIW010000040">
    <property type="protein sequence ID" value="MFD0923723.1"/>
    <property type="molecule type" value="Genomic_DNA"/>
</dbReference>
<evidence type="ECO:0000256" key="1">
    <source>
        <dbReference type="SAM" id="MobiDB-lite"/>
    </source>
</evidence>